<feature type="active site" evidence="12">
    <location>
        <position position="156"/>
    </location>
</feature>
<dbReference type="InterPro" id="IPR012337">
    <property type="entry name" value="RNaseH-like_sf"/>
</dbReference>
<dbReference type="HAMAP" id="MF_00034">
    <property type="entry name" value="RuvC"/>
    <property type="match status" value="1"/>
</dbReference>
<gene>
    <name evidence="12 14" type="primary">ruvC</name>
    <name evidence="14" type="ORF">GCM10009422_11130</name>
</gene>
<evidence type="ECO:0000313" key="14">
    <source>
        <dbReference type="EMBL" id="GAA0617659.1"/>
    </source>
</evidence>
<feature type="binding site" evidence="12">
    <location>
        <position position="156"/>
    </location>
    <ligand>
        <name>Mg(2+)</name>
        <dbReference type="ChEBI" id="CHEBI:18420"/>
        <label>1</label>
    </ligand>
</feature>
<comment type="function">
    <text evidence="12">The RuvA-RuvB-RuvC complex processes Holliday junction (HJ) DNA during genetic recombination and DNA repair. Endonuclease that resolves HJ intermediates. Cleaves cruciform DNA by making single-stranded nicks across the HJ at symmetrical positions within the homologous arms, yielding a 5'-phosphate and a 3'-hydroxyl group; requires a central core of homology in the junction. The consensus cleavage sequence is 5'-(A/T)TT(C/G)-3'. Cleavage occurs on the 3'-side of the TT dinucleotide at the point of strand exchange. HJ branch migration catalyzed by RuvA-RuvB allows RuvC to scan DNA until it finds its consensus sequence, where it cleaves and resolves the cruciform DNA.</text>
</comment>
<dbReference type="Pfam" id="PF02075">
    <property type="entry name" value="RuvC"/>
    <property type="match status" value="1"/>
</dbReference>
<keyword evidence="8 12" id="KW-0460">Magnesium</keyword>
<evidence type="ECO:0000256" key="10">
    <source>
        <dbReference type="ARBA" id="ARBA00023172"/>
    </source>
</evidence>
<keyword evidence="9 12" id="KW-0238">DNA-binding</keyword>
<dbReference type="CDD" id="cd16962">
    <property type="entry name" value="RuvC"/>
    <property type="match status" value="1"/>
</dbReference>
<evidence type="ECO:0000256" key="1">
    <source>
        <dbReference type="ARBA" id="ARBA00009518"/>
    </source>
</evidence>
<comment type="catalytic activity">
    <reaction evidence="12">
        <text>Endonucleolytic cleavage at a junction such as a reciprocal single-stranded crossover between two homologous DNA duplexes (Holliday junction).</text>
        <dbReference type="EC" id="3.1.21.10"/>
    </reaction>
</comment>
<feature type="active site" evidence="12">
    <location>
        <position position="24"/>
    </location>
</feature>
<accession>A0ABN1GRU7</accession>
<feature type="active site" evidence="12">
    <location>
        <position position="84"/>
    </location>
</feature>
<dbReference type="Gene3D" id="3.30.420.10">
    <property type="entry name" value="Ribonuclease H-like superfamily/Ribonuclease H"/>
    <property type="match status" value="1"/>
</dbReference>
<evidence type="ECO:0000256" key="12">
    <source>
        <dbReference type="HAMAP-Rule" id="MF_00034"/>
    </source>
</evidence>
<dbReference type="NCBIfam" id="TIGR00228">
    <property type="entry name" value="ruvC"/>
    <property type="match status" value="1"/>
</dbReference>
<organism evidence="14 15">
    <name type="scientific">Brevundimonas kwangchunensis</name>
    <dbReference type="NCBI Taxonomy" id="322163"/>
    <lineage>
        <taxon>Bacteria</taxon>
        <taxon>Pseudomonadati</taxon>
        <taxon>Pseudomonadota</taxon>
        <taxon>Alphaproteobacteria</taxon>
        <taxon>Caulobacterales</taxon>
        <taxon>Caulobacteraceae</taxon>
        <taxon>Brevundimonas</taxon>
    </lineage>
</organism>
<evidence type="ECO:0000256" key="3">
    <source>
        <dbReference type="ARBA" id="ARBA00022722"/>
    </source>
</evidence>
<comment type="subunit">
    <text evidence="12">Homodimer which binds Holliday junction (HJ) DNA. The HJ becomes 2-fold symmetrical on binding to RuvC with unstacked arms; it has a different conformation from HJ DNA in complex with RuvA. In the full resolvosome a probable DNA-RuvA(4)-RuvB(12)-RuvC(2) complex forms which resolves the HJ.</text>
</comment>
<dbReference type="EMBL" id="BAAAGA010000002">
    <property type="protein sequence ID" value="GAA0617659.1"/>
    <property type="molecule type" value="Genomic_DNA"/>
</dbReference>
<dbReference type="PRINTS" id="PR00696">
    <property type="entry name" value="RSOLVASERUVC"/>
</dbReference>
<comment type="similarity">
    <text evidence="1 12">Belongs to the RuvC family.</text>
</comment>
<comment type="subcellular location">
    <subcellularLocation>
        <location evidence="12">Cytoplasm</location>
    </subcellularLocation>
</comment>
<comment type="cofactor">
    <cofactor evidence="12">
        <name>Mg(2+)</name>
        <dbReference type="ChEBI" id="CHEBI:18420"/>
    </cofactor>
    <text evidence="12">Binds 2 Mg(2+) ion per subunit.</text>
</comment>
<evidence type="ECO:0000313" key="15">
    <source>
        <dbReference type="Proteomes" id="UP001501352"/>
    </source>
</evidence>
<evidence type="ECO:0000256" key="6">
    <source>
        <dbReference type="ARBA" id="ARBA00022763"/>
    </source>
</evidence>
<dbReference type="InterPro" id="IPR002176">
    <property type="entry name" value="X-over_junc_endoDNase_RuvC"/>
</dbReference>
<dbReference type="Proteomes" id="UP001501352">
    <property type="component" value="Unassembled WGS sequence"/>
</dbReference>
<dbReference type="EC" id="3.1.21.10" evidence="12 13"/>
<keyword evidence="5 12" id="KW-0255">Endonuclease</keyword>
<keyword evidence="4 12" id="KW-0479">Metal-binding</keyword>
<keyword evidence="3 12" id="KW-0540">Nuclease</keyword>
<comment type="caution">
    <text evidence="14">The sequence shown here is derived from an EMBL/GenBank/DDBJ whole genome shotgun (WGS) entry which is preliminary data.</text>
</comment>
<keyword evidence="11 12" id="KW-0234">DNA repair</keyword>
<dbReference type="SUPFAM" id="SSF53098">
    <property type="entry name" value="Ribonuclease H-like"/>
    <property type="match status" value="1"/>
</dbReference>
<reference evidence="14 15" key="1">
    <citation type="journal article" date="2019" name="Int. J. Syst. Evol. Microbiol.">
        <title>The Global Catalogue of Microorganisms (GCM) 10K type strain sequencing project: providing services to taxonomists for standard genome sequencing and annotation.</title>
        <authorList>
            <consortium name="The Broad Institute Genomics Platform"/>
            <consortium name="The Broad Institute Genome Sequencing Center for Infectious Disease"/>
            <person name="Wu L."/>
            <person name="Ma J."/>
        </authorList>
    </citation>
    <scope>NUCLEOTIDE SEQUENCE [LARGE SCALE GENOMIC DNA]</scope>
    <source>
        <strain evidence="14 15">JCM 12928</strain>
    </source>
</reference>
<proteinExistence type="inferred from homology"/>
<evidence type="ECO:0000256" key="7">
    <source>
        <dbReference type="ARBA" id="ARBA00022801"/>
    </source>
</evidence>
<keyword evidence="7 12" id="KW-0378">Hydrolase</keyword>
<keyword evidence="6 12" id="KW-0227">DNA damage</keyword>
<sequence>MSVRHLSGIPERMANETTRILGLDPGLRRTGWGIVAAEGSRLRWIAHGVVIPPETAPFSERLLHLLDHVGAVCAEWSCDEAAIEEVFVNMNPTSTLKLGHARAAVMLAPARSGLPVAEYSPSLIKKAVVGTGQADKDQVAFMVKRLLPGAGEVKADAADALAVAITHAQLRKRTLLESLRGAA</sequence>
<name>A0ABN1GRU7_9CAUL</name>
<dbReference type="PANTHER" id="PTHR30194:SF3">
    <property type="entry name" value="CROSSOVER JUNCTION ENDODEOXYRIBONUCLEASE RUVC"/>
    <property type="match status" value="1"/>
</dbReference>
<evidence type="ECO:0000256" key="4">
    <source>
        <dbReference type="ARBA" id="ARBA00022723"/>
    </source>
</evidence>
<dbReference type="PANTHER" id="PTHR30194">
    <property type="entry name" value="CROSSOVER JUNCTION ENDODEOXYRIBONUCLEASE RUVC"/>
    <property type="match status" value="1"/>
</dbReference>
<dbReference type="InterPro" id="IPR020563">
    <property type="entry name" value="X-over_junc_endoDNase_Mg_BS"/>
</dbReference>
<evidence type="ECO:0000256" key="5">
    <source>
        <dbReference type="ARBA" id="ARBA00022759"/>
    </source>
</evidence>
<evidence type="ECO:0000256" key="9">
    <source>
        <dbReference type="ARBA" id="ARBA00023125"/>
    </source>
</evidence>
<protein>
    <recommendedName>
        <fullName evidence="12 13">Crossover junction endodeoxyribonuclease RuvC</fullName>
        <ecNumber evidence="12 13">3.1.21.10</ecNumber>
    </recommendedName>
    <alternativeName>
        <fullName evidence="12">Holliday junction nuclease RuvC</fullName>
    </alternativeName>
    <alternativeName>
        <fullName evidence="12">Holliday junction resolvase RuvC</fullName>
    </alternativeName>
</protein>
<evidence type="ECO:0000256" key="11">
    <source>
        <dbReference type="ARBA" id="ARBA00023204"/>
    </source>
</evidence>
<keyword evidence="2 12" id="KW-0963">Cytoplasm</keyword>
<feature type="binding site" evidence="12">
    <location>
        <position position="84"/>
    </location>
    <ligand>
        <name>Mg(2+)</name>
        <dbReference type="ChEBI" id="CHEBI:18420"/>
        <label>2</label>
    </ligand>
</feature>
<evidence type="ECO:0000256" key="2">
    <source>
        <dbReference type="ARBA" id="ARBA00022490"/>
    </source>
</evidence>
<evidence type="ECO:0000256" key="13">
    <source>
        <dbReference type="NCBIfam" id="TIGR00228"/>
    </source>
</evidence>
<evidence type="ECO:0000256" key="8">
    <source>
        <dbReference type="ARBA" id="ARBA00022842"/>
    </source>
</evidence>
<keyword evidence="15" id="KW-1185">Reference proteome</keyword>
<dbReference type="PROSITE" id="PS01321">
    <property type="entry name" value="RUVC"/>
    <property type="match status" value="1"/>
</dbReference>
<keyword evidence="10 12" id="KW-0233">DNA recombination</keyword>
<dbReference type="InterPro" id="IPR036397">
    <property type="entry name" value="RNaseH_sf"/>
</dbReference>
<feature type="binding site" evidence="12">
    <location>
        <position position="24"/>
    </location>
    <ligand>
        <name>Mg(2+)</name>
        <dbReference type="ChEBI" id="CHEBI:18420"/>
        <label>1</label>
    </ligand>
</feature>